<name>A0A194V3L2_CYTMA</name>
<feature type="compositionally biased region" description="Polar residues" evidence="2">
    <location>
        <begin position="512"/>
        <end position="521"/>
    </location>
</feature>
<sequence length="702" mass="77873">MNKSGFKLRALFYDIKKTLSNTFRRNDGHEWSNQPTTPSVGGLPLPFLDDEHVVMDGIDHPLLPTGSSSLSQQQQQKTWELAIPSQDYWPGVDFNTQPLLDSTAGSTISWRGFWAAVSGEDIDPPAAPACDPNCMVHTEAFHESLILLHKRNELPAQFVQRWQPGRTDEVLMWLVQQQSSLASSHLSAPVIDQAHLPIPPTRQNAELLRVYVNLISRYKSSLGGNPDINTNLYMKHYVPFCLHSPLLAQIAIYTSACFLNDTAPNIVDNTTAMTRKGAAIHMLKTHLRTTGSTTDEAIAGVTQLILNEWHWGDRKELEAHFGGLREMVRSRGGLSNLGLGGLLAELVIVTDITIALFFEIEPYLQGGPEFEFHETVPQTPFRVTLNTPLVSPFVPFDARVEHLNPHEAAARILDDMRFLIGLVLALAEDDPPQKDLQKIRTTSRWIYDRISGLPAHAPSITQHSKSEALLSPTSATSTARHCISPISNPRRRSSGQQSPQDLYSPGPGSWPQGGTSTSSSNAHDRDIFSNGTDFFAHDLPHPSSSPSHPTPGENNNNNSDTATADIIYQAVRQSALIYSRAIMLRRPLRDAAVCSEEDFLRLWTTVWRVPLRGWKAVLGVFVWMVLCITPASRDTPHERFVKSMLEIGMVQMALENWHVAERGMAGALRLTRWLARRGEEKQMAAAEGSGYKPYGSTACDAG</sequence>
<keyword evidence="4" id="KW-1185">Reference proteome</keyword>
<organism evidence="3 4">
    <name type="scientific">Cytospora mali</name>
    <name type="common">Apple Valsa canker fungus</name>
    <name type="synonym">Valsa mali</name>
    <dbReference type="NCBI Taxonomy" id="578113"/>
    <lineage>
        <taxon>Eukaryota</taxon>
        <taxon>Fungi</taxon>
        <taxon>Dikarya</taxon>
        <taxon>Ascomycota</taxon>
        <taxon>Pezizomycotina</taxon>
        <taxon>Sordariomycetes</taxon>
        <taxon>Sordariomycetidae</taxon>
        <taxon>Diaporthales</taxon>
        <taxon>Cytosporaceae</taxon>
        <taxon>Cytospora</taxon>
    </lineage>
</organism>
<evidence type="ECO:0000313" key="3">
    <source>
        <dbReference type="EMBL" id="KUI58512.1"/>
    </source>
</evidence>
<reference evidence="4" key="1">
    <citation type="submission" date="2014-12" db="EMBL/GenBank/DDBJ databases">
        <title>Genome Sequence of Valsa Canker Pathogens Uncovers a Specific Adaption of Colonization on Woody Bark.</title>
        <authorList>
            <person name="Yin Z."/>
            <person name="Liu H."/>
            <person name="Gao X."/>
            <person name="Li Z."/>
            <person name="Song N."/>
            <person name="Ke X."/>
            <person name="Dai Q."/>
            <person name="Wu Y."/>
            <person name="Sun Y."/>
            <person name="Xu J.-R."/>
            <person name="Kang Z.K."/>
            <person name="Wang L."/>
            <person name="Huang L."/>
        </authorList>
    </citation>
    <scope>NUCLEOTIDE SEQUENCE [LARGE SCALE GENOMIC DNA]</scope>
    <source>
        <strain evidence="4">SXYL134</strain>
    </source>
</reference>
<dbReference type="OrthoDB" id="415825at2759"/>
<gene>
    <name evidence="3" type="ORF">VP1G_05797</name>
</gene>
<dbReference type="STRING" id="694573.A0A194V3L2"/>
<proteinExistence type="predicted"/>
<feature type="region of interest" description="Disordered" evidence="2">
    <location>
        <begin position="461"/>
        <end position="524"/>
    </location>
</feature>
<dbReference type="PANTHER" id="PTHR37540">
    <property type="entry name" value="TRANSCRIPTION FACTOR (ACR-2), PUTATIVE-RELATED-RELATED"/>
    <property type="match status" value="1"/>
</dbReference>
<protein>
    <submittedName>
        <fullName evidence="3">Uncharacterized protein</fullName>
    </submittedName>
</protein>
<evidence type="ECO:0000313" key="4">
    <source>
        <dbReference type="Proteomes" id="UP000078576"/>
    </source>
</evidence>
<dbReference type="PANTHER" id="PTHR37540:SF9">
    <property type="entry name" value="ZN(2)-C6 FUNGAL-TYPE DOMAIN-CONTAINING PROTEIN"/>
    <property type="match status" value="1"/>
</dbReference>
<dbReference type="EMBL" id="KN714714">
    <property type="protein sequence ID" value="KUI58512.1"/>
    <property type="molecule type" value="Genomic_DNA"/>
</dbReference>
<dbReference type="Pfam" id="PF11951">
    <property type="entry name" value="Fungal_trans_2"/>
    <property type="match status" value="1"/>
</dbReference>
<dbReference type="AlphaFoldDB" id="A0A194V3L2"/>
<dbReference type="Proteomes" id="UP000078576">
    <property type="component" value="Unassembled WGS sequence"/>
</dbReference>
<accession>A0A194V3L2</accession>
<dbReference type="InterPro" id="IPR021858">
    <property type="entry name" value="Fun_TF"/>
</dbReference>
<feature type="region of interest" description="Disordered" evidence="2">
    <location>
        <begin position="538"/>
        <end position="560"/>
    </location>
</feature>
<evidence type="ECO:0000256" key="2">
    <source>
        <dbReference type="SAM" id="MobiDB-lite"/>
    </source>
</evidence>
<evidence type="ECO:0000256" key="1">
    <source>
        <dbReference type="ARBA" id="ARBA00023242"/>
    </source>
</evidence>
<keyword evidence="1" id="KW-0539">Nucleus</keyword>